<reference evidence="3" key="1">
    <citation type="journal article" date="2011" name="PLoS ONE">
        <title>A deep insight into the sialotranscriptome of the gulf coast tick, Amblyomma maculatum.</title>
        <authorList>
            <person name="Karim S."/>
            <person name="Singh P."/>
            <person name="Ribeiro J.M."/>
        </authorList>
    </citation>
    <scope>NUCLEOTIDE SEQUENCE</scope>
    <source>
        <tissue evidence="3">Salivary gland</tissue>
    </source>
</reference>
<dbReference type="InterPro" id="IPR050425">
    <property type="entry name" value="NAD(P)_dehydrat-like"/>
</dbReference>
<dbReference type="SUPFAM" id="SSF51735">
    <property type="entry name" value="NAD(P)-binding Rossmann-fold domains"/>
    <property type="match status" value="1"/>
</dbReference>
<protein>
    <recommendedName>
        <fullName evidence="2">3-beta hydroxysteroid dehydrogenase/isomerase domain-containing protein</fullName>
    </recommendedName>
</protein>
<dbReference type="InterPro" id="IPR036291">
    <property type="entry name" value="NAD(P)-bd_dom_sf"/>
</dbReference>
<accession>G3MLN4</accession>
<keyword evidence="1" id="KW-0560">Oxidoreductase</keyword>
<evidence type="ECO:0000259" key="2">
    <source>
        <dbReference type="Pfam" id="PF01073"/>
    </source>
</evidence>
<organism evidence="3">
    <name type="scientific">Amblyomma maculatum</name>
    <name type="common">Gulf Coast tick</name>
    <dbReference type="NCBI Taxonomy" id="34609"/>
    <lineage>
        <taxon>Eukaryota</taxon>
        <taxon>Metazoa</taxon>
        <taxon>Ecdysozoa</taxon>
        <taxon>Arthropoda</taxon>
        <taxon>Chelicerata</taxon>
        <taxon>Arachnida</taxon>
        <taxon>Acari</taxon>
        <taxon>Parasitiformes</taxon>
        <taxon>Ixodida</taxon>
        <taxon>Ixodoidea</taxon>
        <taxon>Ixodidae</taxon>
        <taxon>Amblyomminae</taxon>
        <taxon>Amblyomma</taxon>
    </lineage>
</organism>
<dbReference type="AlphaFoldDB" id="G3MLN4"/>
<evidence type="ECO:0000313" key="3">
    <source>
        <dbReference type="EMBL" id="AEO34402.1"/>
    </source>
</evidence>
<sequence length="429" mass="47794">MISFRKCTNEAKSGGGRVPRRTLRRLNRPLPRGICQQFPRLSGAKSTRYRRRVELLTSYPAPMRPLRCTASSAGASYLRRGQQHCDCLHGVSRQWVSSRAGSSRFVLSCLASCTLHTFFFTHVANFICKGHLMLKKTRQVVASVCDAKALKEAVRGANAVIHCAALVPTTVMEDEDAFERINVKGTQNVVDACLEENVQYLVCTGSAGVIKDEGSQDGKFHHEGPYSESKAKAERIICEASGCVLRDGVHRLRTFVARLLPLYGELDHAFIGSYIKWSRKTFNTLFRLGPGFQCIYAGNAAAFHVRALDALCEDATLSGRCLVACDDTPLDGIDFLRPLVEGHGIRIYRRPVPYRVMMAAAQCTLGVVRVIAPVFPSVRKLVLPKPSDVRYIYKGAMLDDGEAREILAWLPRYSLEETVRLSRSFYDKL</sequence>
<name>G3MLN4_AMBMU</name>
<dbReference type="GO" id="GO:0016616">
    <property type="term" value="F:oxidoreductase activity, acting on the CH-OH group of donors, NAD or NADP as acceptor"/>
    <property type="evidence" value="ECO:0007669"/>
    <property type="project" value="InterPro"/>
</dbReference>
<dbReference type="Gene3D" id="3.40.50.720">
    <property type="entry name" value="NAD(P)-binding Rossmann-like Domain"/>
    <property type="match status" value="1"/>
</dbReference>
<evidence type="ECO:0000256" key="1">
    <source>
        <dbReference type="ARBA" id="ARBA00023002"/>
    </source>
</evidence>
<dbReference type="GO" id="GO:0006694">
    <property type="term" value="P:steroid biosynthetic process"/>
    <property type="evidence" value="ECO:0007669"/>
    <property type="project" value="InterPro"/>
</dbReference>
<dbReference type="EMBL" id="JO842785">
    <property type="protein sequence ID" value="AEO34402.1"/>
    <property type="molecule type" value="mRNA"/>
</dbReference>
<dbReference type="PANTHER" id="PTHR10366:SF853">
    <property type="entry name" value="GH25466P"/>
    <property type="match status" value="1"/>
</dbReference>
<dbReference type="Pfam" id="PF01073">
    <property type="entry name" value="3Beta_HSD"/>
    <property type="match status" value="1"/>
</dbReference>
<proteinExistence type="evidence at transcript level"/>
<dbReference type="PANTHER" id="PTHR10366">
    <property type="entry name" value="NAD DEPENDENT EPIMERASE/DEHYDRATASE"/>
    <property type="match status" value="1"/>
</dbReference>
<dbReference type="InterPro" id="IPR002225">
    <property type="entry name" value="3Beta_OHSteriod_DH/Estase"/>
</dbReference>
<feature type="domain" description="3-beta hydroxysteroid dehydrogenase/isomerase" evidence="2">
    <location>
        <begin position="139"/>
        <end position="346"/>
    </location>
</feature>